<feature type="compositionally biased region" description="Basic and acidic residues" evidence="1">
    <location>
        <begin position="9"/>
        <end position="20"/>
    </location>
</feature>
<sequence length="378" mass="41792">MNSSEQAALEEKARLQRQYEESAAASSSLSRPLPLASPDSTGSGHSNTVPMTQEELEEHESNSPLASPTSLNRSQTPPPYSGPSTSNTAQDPAPPQPKGPQKYPGLPRLDYRLYRPPLFELSADSTTIKSTAPYLSSNATAMVALVRAQSTIPPKPQVHITGKRGTKVDFAIKLNLMSLLVPEDPRQRMDYIRCLADGEVAMRGGTKPSIEPEVGDGGLEEWVRRFVEDSRSVKSFMLERVVANLDVNWLEGQIRSMIASTAYKGVVTVTFPVTHAKVVVQNPDRVNKFFTSVTTLFSGKNKYEVVKAVWPFATHKSGEPGRRCVVQSEETWWREWRDPIKHAIATKRQGWVTNEDKLEAIMEGVGKGLSAVDWGPEY</sequence>
<dbReference type="EMBL" id="JAUEDM010000004">
    <property type="protein sequence ID" value="KAK3318391.1"/>
    <property type="molecule type" value="Genomic_DNA"/>
</dbReference>
<evidence type="ECO:0000313" key="3">
    <source>
        <dbReference type="Proteomes" id="UP001283341"/>
    </source>
</evidence>
<feature type="compositionally biased region" description="Polar residues" evidence="1">
    <location>
        <begin position="62"/>
        <end position="75"/>
    </location>
</feature>
<feature type="compositionally biased region" description="Low complexity" evidence="1">
    <location>
        <begin position="22"/>
        <end position="40"/>
    </location>
</feature>
<name>A0AAE0M3V2_9PEZI</name>
<dbReference type="Proteomes" id="UP001283341">
    <property type="component" value="Unassembled WGS sequence"/>
</dbReference>
<evidence type="ECO:0000256" key="1">
    <source>
        <dbReference type="SAM" id="MobiDB-lite"/>
    </source>
</evidence>
<protein>
    <submittedName>
        <fullName evidence="2">Uncharacterized protein</fullName>
    </submittedName>
</protein>
<comment type="caution">
    <text evidence="2">The sequence shown here is derived from an EMBL/GenBank/DDBJ whole genome shotgun (WGS) entry which is preliminary data.</text>
</comment>
<dbReference type="PANTHER" id="PTHR37848:SF1">
    <property type="entry name" value="SUN DOMAIN-CONTAINING PROTEIN"/>
    <property type="match status" value="1"/>
</dbReference>
<reference evidence="2" key="1">
    <citation type="journal article" date="2023" name="Mol. Phylogenet. Evol.">
        <title>Genome-scale phylogeny and comparative genomics of the fungal order Sordariales.</title>
        <authorList>
            <person name="Hensen N."/>
            <person name="Bonometti L."/>
            <person name="Westerberg I."/>
            <person name="Brannstrom I.O."/>
            <person name="Guillou S."/>
            <person name="Cros-Aarteil S."/>
            <person name="Calhoun S."/>
            <person name="Haridas S."/>
            <person name="Kuo A."/>
            <person name="Mondo S."/>
            <person name="Pangilinan J."/>
            <person name="Riley R."/>
            <person name="LaButti K."/>
            <person name="Andreopoulos B."/>
            <person name="Lipzen A."/>
            <person name="Chen C."/>
            <person name="Yan M."/>
            <person name="Daum C."/>
            <person name="Ng V."/>
            <person name="Clum A."/>
            <person name="Steindorff A."/>
            <person name="Ohm R.A."/>
            <person name="Martin F."/>
            <person name="Silar P."/>
            <person name="Natvig D.O."/>
            <person name="Lalanne C."/>
            <person name="Gautier V."/>
            <person name="Ament-Velasquez S.L."/>
            <person name="Kruys A."/>
            <person name="Hutchinson M.I."/>
            <person name="Powell A.J."/>
            <person name="Barry K."/>
            <person name="Miller A.N."/>
            <person name="Grigoriev I.V."/>
            <person name="Debuchy R."/>
            <person name="Gladieux P."/>
            <person name="Hiltunen Thoren M."/>
            <person name="Johannesson H."/>
        </authorList>
    </citation>
    <scope>NUCLEOTIDE SEQUENCE</scope>
    <source>
        <strain evidence="2">CBS 118394</strain>
    </source>
</reference>
<dbReference type="AlphaFoldDB" id="A0AAE0M3V2"/>
<feature type="compositionally biased region" description="Polar residues" evidence="1">
    <location>
        <begin position="41"/>
        <end position="51"/>
    </location>
</feature>
<proteinExistence type="predicted"/>
<dbReference type="PANTHER" id="PTHR37848">
    <property type="entry name" value="EXPRESSED PROTEIN"/>
    <property type="match status" value="1"/>
</dbReference>
<organism evidence="2 3">
    <name type="scientific">Apodospora peruviana</name>
    <dbReference type="NCBI Taxonomy" id="516989"/>
    <lineage>
        <taxon>Eukaryota</taxon>
        <taxon>Fungi</taxon>
        <taxon>Dikarya</taxon>
        <taxon>Ascomycota</taxon>
        <taxon>Pezizomycotina</taxon>
        <taxon>Sordariomycetes</taxon>
        <taxon>Sordariomycetidae</taxon>
        <taxon>Sordariales</taxon>
        <taxon>Lasiosphaeriaceae</taxon>
        <taxon>Apodospora</taxon>
    </lineage>
</organism>
<accession>A0AAE0M3V2</accession>
<reference evidence="2" key="2">
    <citation type="submission" date="2023-06" db="EMBL/GenBank/DDBJ databases">
        <authorList>
            <consortium name="Lawrence Berkeley National Laboratory"/>
            <person name="Haridas S."/>
            <person name="Hensen N."/>
            <person name="Bonometti L."/>
            <person name="Westerberg I."/>
            <person name="Brannstrom I.O."/>
            <person name="Guillou S."/>
            <person name="Cros-Aarteil S."/>
            <person name="Calhoun S."/>
            <person name="Kuo A."/>
            <person name="Mondo S."/>
            <person name="Pangilinan J."/>
            <person name="Riley R."/>
            <person name="Labutti K."/>
            <person name="Andreopoulos B."/>
            <person name="Lipzen A."/>
            <person name="Chen C."/>
            <person name="Yanf M."/>
            <person name="Daum C."/>
            <person name="Ng V."/>
            <person name="Clum A."/>
            <person name="Steindorff A."/>
            <person name="Ohm R."/>
            <person name="Martin F."/>
            <person name="Silar P."/>
            <person name="Natvig D."/>
            <person name="Lalanne C."/>
            <person name="Gautier V."/>
            <person name="Ament-Velasquez S.L."/>
            <person name="Kruys A."/>
            <person name="Hutchinson M.I."/>
            <person name="Powell A.J."/>
            <person name="Barry K."/>
            <person name="Miller A.N."/>
            <person name="Grigoriev I.V."/>
            <person name="Debuchy R."/>
            <person name="Gladieux P."/>
            <person name="Thoren M.H."/>
            <person name="Johannesson H."/>
        </authorList>
    </citation>
    <scope>NUCLEOTIDE SEQUENCE</scope>
    <source>
        <strain evidence="2">CBS 118394</strain>
    </source>
</reference>
<evidence type="ECO:0000313" key="2">
    <source>
        <dbReference type="EMBL" id="KAK3318391.1"/>
    </source>
</evidence>
<feature type="region of interest" description="Disordered" evidence="1">
    <location>
        <begin position="1"/>
        <end position="109"/>
    </location>
</feature>
<gene>
    <name evidence="2" type="ORF">B0H66DRAFT_557084</name>
</gene>
<keyword evidence="3" id="KW-1185">Reference proteome</keyword>